<name>A0A7S2W9C5_9STRA</name>
<evidence type="ECO:0000313" key="2">
    <source>
        <dbReference type="EMBL" id="CAD9674228.1"/>
    </source>
</evidence>
<proteinExistence type="predicted"/>
<dbReference type="InterPro" id="IPR036291">
    <property type="entry name" value="NAD(P)-bd_dom_sf"/>
</dbReference>
<feature type="domain" description="NAD-dependent epimerase/dehydratase" evidence="1">
    <location>
        <begin position="48"/>
        <end position="215"/>
    </location>
</feature>
<sequence>MQISVFTLLVPVVAVVFYMWMHVAPKIDWEQAPVQTYPKCAKGKTQLLVFGGTSMLGKYIMESFRGDDNLCLINYGRSKCKLCDINVKGDLRDTRHVIRVLEAFDIETVLTSVKPPLLGIHYRVYVELNMLSMIELVKAAKSHGVKNFIYVSSIAASSHYLPHDMSTEDEVKPYLTDYEAPYDVSKRLAEDFLLDAHEPGVFNAISIRTSGIIGGDGDPYDLYRFPVILSFNCPQVIDTNFAGNIGDALYVVYKTYKSKPELGGQFYYLTGEHVEEKDLAAWTAEASGKPLLVLPYIILPTIVEWWSWFRFEHNIYSTLDLIRMALVPQTFDNSKFLKAFPDYKPKYTMKEAMFRLYDKKA</sequence>
<dbReference type="InterPro" id="IPR050177">
    <property type="entry name" value="Lipid_A_modif_metabolic_enz"/>
</dbReference>
<dbReference type="PANTHER" id="PTHR43245:SF51">
    <property type="entry name" value="SHORT CHAIN DEHYDROGENASE_REDUCTASE FAMILY 42E, MEMBER 2"/>
    <property type="match status" value="1"/>
</dbReference>
<dbReference type="Pfam" id="PF01370">
    <property type="entry name" value="Epimerase"/>
    <property type="match status" value="1"/>
</dbReference>
<dbReference type="PANTHER" id="PTHR43245">
    <property type="entry name" value="BIFUNCTIONAL POLYMYXIN RESISTANCE PROTEIN ARNA"/>
    <property type="match status" value="1"/>
</dbReference>
<accession>A0A7S2W9C5</accession>
<dbReference type="SUPFAM" id="SSF51735">
    <property type="entry name" value="NAD(P)-binding Rossmann-fold domains"/>
    <property type="match status" value="1"/>
</dbReference>
<gene>
    <name evidence="2" type="ORF">QSP1433_LOCUS4620</name>
</gene>
<dbReference type="AlphaFoldDB" id="A0A7S2W9C5"/>
<evidence type="ECO:0000259" key="1">
    <source>
        <dbReference type="Pfam" id="PF01370"/>
    </source>
</evidence>
<dbReference type="InterPro" id="IPR001509">
    <property type="entry name" value="Epimerase_deHydtase"/>
</dbReference>
<protein>
    <recommendedName>
        <fullName evidence="1">NAD-dependent epimerase/dehydratase domain-containing protein</fullName>
    </recommendedName>
</protein>
<dbReference type="EMBL" id="HBHK01007532">
    <property type="protein sequence ID" value="CAD9674228.1"/>
    <property type="molecule type" value="Transcribed_RNA"/>
</dbReference>
<reference evidence="2" key="1">
    <citation type="submission" date="2021-01" db="EMBL/GenBank/DDBJ databases">
        <authorList>
            <person name="Corre E."/>
            <person name="Pelletier E."/>
            <person name="Niang G."/>
            <person name="Scheremetjew M."/>
            <person name="Finn R."/>
            <person name="Kale V."/>
            <person name="Holt S."/>
            <person name="Cochrane G."/>
            <person name="Meng A."/>
            <person name="Brown T."/>
            <person name="Cohen L."/>
        </authorList>
    </citation>
    <scope>NUCLEOTIDE SEQUENCE</scope>
    <source>
        <strain evidence="2">NY070348D</strain>
    </source>
</reference>
<organism evidence="2">
    <name type="scientific">Mucochytrium quahogii</name>
    <dbReference type="NCBI Taxonomy" id="96639"/>
    <lineage>
        <taxon>Eukaryota</taxon>
        <taxon>Sar</taxon>
        <taxon>Stramenopiles</taxon>
        <taxon>Bigyra</taxon>
        <taxon>Labyrinthulomycetes</taxon>
        <taxon>Thraustochytrida</taxon>
        <taxon>Thraustochytriidae</taxon>
        <taxon>Mucochytrium</taxon>
    </lineage>
</organism>
<dbReference type="Gene3D" id="3.40.50.720">
    <property type="entry name" value="NAD(P)-binding Rossmann-like Domain"/>
    <property type="match status" value="1"/>
</dbReference>